<feature type="transmembrane region" description="Helical" evidence="1">
    <location>
        <begin position="166"/>
        <end position="185"/>
    </location>
</feature>
<dbReference type="Gene3D" id="1.20.1250.20">
    <property type="entry name" value="MFS general substrate transporter like domains"/>
    <property type="match status" value="2"/>
</dbReference>
<dbReference type="SUPFAM" id="SSF103473">
    <property type="entry name" value="MFS general substrate transporter"/>
    <property type="match status" value="1"/>
</dbReference>
<feature type="transmembrane region" description="Helical" evidence="1">
    <location>
        <begin position="96"/>
        <end position="114"/>
    </location>
</feature>
<dbReference type="InterPro" id="IPR011701">
    <property type="entry name" value="MFS"/>
</dbReference>
<comment type="caution">
    <text evidence="2">The sequence shown here is derived from an EMBL/GenBank/DDBJ whole genome shotgun (WGS) entry which is preliminary data.</text>
</comment>
<feature type="transmembrane region" description="Helical" evidence="1">
    <location>
        <begin position="296"/>
        <end position="316"/>
    </location>
</feature>
<keyword evidence="3" id="KW-1185">Reference proteome</keyword>
<keyword evidence="1" id="KW-0472">Membrane</keyword>
<dbReference type="Proteomes" id="UP001552594">
    <property type="component" value="Unassembled WGS sequence"/>
</dbReference>
<feature type="transmembrane region" description="Helical" evidence="1">
    <location>
        <begin position="206"/>
        <end position="231"/>
    </location>
</feature>
<dbReference type="EMBL" id="JBFAUK010000024">
    <property type="protein sequence ID" value="MEV5509844.1"/>
    <property type="molecule type" value="Genomic_DNA"/>
</dbReference>
<feature type="transmembrane region" description="Helical" evidence="1">
    <location>
        <begin position="41"/>
        <end position="60"/>
    </location>
</feature>
<gene>
    <name evidence="2" type="ORF">AB0L16_25965</name>
</gene>
<protein>
    <submittedName>
        <fullName evidence="2">MFS transporter</fullName>
    </submittedName>
</protein>
<sequence>MGRNTGAGRPIALLSWGHGCVDIYQGAVAALLPFFVSERHYGYAAASGIVLAASLLSSVIQPLFGALTDKVAMPWLLPVSTLAGGLGVALSGVSGGYALTLAAVALTGIGVAAYHPESARVARIASRGSHTSMSWFSLGGNLGFAAAPLLVSAVIATGGLGASPLLAVPALIGTGLCAMALRSLPEARAARTRRSGAAGENDWASFARLSGAIVCRSVVFVGLSAFVSLYARQRVGGGNLAGTAALFLLYLGGAAGTVAGGKLADRYRRVTVVRWSYALTGPAVAGLVLVPGPGLYLFIALTSVALYVPFSLHVTLGQDYLPQRVGTAGGVTLGLAISIGGIATPLIGTLADATSLRTALLPLIALPGVGWVLLRPLREPGSTVAVRPRVAGGRPRSSPRP</sequence>
<evidence type="ECO:0000313" key="2">
    <source>
        <dbReference type="EMBL" id="MEV5509844.1"/>
    </source>
</evidence>
<name>A0ABV3K3X3_STRON</name>
<keyword evidence="1" id="KW-0812">Transmembrane</keyword>
<dbReference type="RefSeq" id="WP_109281779.1">
    <property type="nucleotide sequence ID" value="NZ_JBFAUK010000024.1"/>
</dbReference>
<dbReference type="PANTHER" id="PTHR43129">
    <property type="entry name" value="FOSMIDOMYCIN RESISTANCE PROTEIN"/>
    <property type="match status" value="1"/>
</dbReference>
<reference evidence="2 3" key="1">
    <citation type="submission" date="2024-06" db="EMBL/GenBank/DDBJ databases">
        <title>The Natural Products Discovery Center: Release of the First 8490 Sequenced Strains for Exploring Actinobacteria Biosynthetic Diversity.</title>
        <authorList>
            <person name="Kalkreuter E."/>
            <person name="Kautsar S.A."/>
            <person name="Yang D."/>
            <person name="Bader C.D."/>
            <person name="Teijaro C.N."/>
            <person name="Fluegel L."/>
            <person name="Davis C.M."/>
            <person name="Simpson J.R."/>
            <person name="Lauterbach L."/>
            <person name="Steele A.D."/>
            <person name="Gui C."/>
            <person name="Meng S."/>
            <person name="Li G."/>
            <person name="Viehrig K."/>
            <person name="Ye F."/>
            <person name="Su P."/>
            <person name="Kiefer A.F."/>
            <person name="Nichols A."/>
            <person name="Cepeda A.J."/>
            <person name="Yan W."/>
            <person name="Fan B."/>
            <person name="Jiang Y."/>
            <person name="Adhikari A."/>
            <person name="Zheng C.-J."/>
            <person name="Schuster L."/>
            <person name="Cowan T.M."/>
            <person name="Smanski M.J."/>
            <person name="Chevrette M.G."/>
            <person name="De Carvalho L.P.S."/>
            <person name="Shen B."/>
        </authorList>
    </citation>
    <scope>NUCLEOTIDE SEQUENCE [LARGE SCALE GENOMIC DNA]</scope>
    <source>
        <strain evidence="2 3">NPDC052347</strain>
    </source>
</reference>
<dbReference type="Pfam" id="PF07690">
    <property type="entry name" value="MFS_1"/>
    <property type="match status" value="1"/>
</dbReference>
<dbReference type="PANTHER" id="PTHR43129:SF1">
    <property type="entry name" value="FOSMIDOMYCIN RESISTANCE PROTEIN"/>
    <property type="match status" value="1"/>
</dbReference>
<organism evidence="2 3">
    <name type="scientific">Streptomyces orinoci</name>
    <name type="common">Streptoverticillium orinoci</name>
    <dbReference type="NCBI Taxonomy" id="67339"/>
    <lineage>
        <taxon>Bacteria</taxon>
        <taxon>Bacillati</taxon>
        <taxon>Actinomycetota</taxon>
        <taxon>Actinomycetes</taxon>
        <taxon>Kitasatosporales</taxon>
        <taxon>Streptomycetaceae</taxon>
        <taxon>Streptomyces</taxon>
    </lineage>
</organism>
<proteinExistence type="predicted"/>
<feature type="transmembrane region" description="Helical" evidence="1">
    <location>
        <begin position="135"/>
        <end position="160"/>
    </location>
</feature>
<dbReference type="InterPro" id="IPR036259">
    <property type="entry name" value="MFS_trans_sf"/>
</dbReference>
<feature type="transmembrane region" description="Helical" evidence="1">
    <location>
        <begin position="237"/>
        <end position="260"/>
    </location>
</feature>
<feature type="transmembrane region" description="Helical" evidence="1">
    <location>
        <begin position="12"/>
        <end position="35"/>
    </location>
</feature>
<keyword evidence="1" id="KW-1133">Transmembrane helix</keyword>
<feature type="transmembrane region" description="Helical" evidence="1">
    <location>
        <begin position="72"/>
        <end position="90"/>
    </location>
</feature>
<evidence type="ECO:0000313" key="3">
    <source>
        <dbReference type="Proteomes" id="UP001552594"/>
    </source>
</evidence>
<feature type="transmembrane region" description="Helical" evidence="1">
    <location>
        <begin position="354"/>
        <end position="374"/>
    </location>
</feature>
<feature type="transmembrane region" description="Helical" evidence="1">
    <location>
        <begin position="328"/>
        <end position="348"/>
    </location>
</feature>
<dbReference type="CDD" id="cd17478">
    <property type="entry name" value="MFS_FsR"/>
    <property type="match status" value="1"/>
</dbReference>
<feature type="transmembrane region" description="Helical" evidence="1">
    <location>
        <begin position="272"/>
        <end position="290"/>
    </location>
</feature>
<accession>A0ABV3K3X3</accession>
<evidence type="ECO:0000256" key="1">
    <source>
        <dbReference type="SAM" id="Phobius"/>
    </source>
</evidence>